<dbReference type="AlphaFoldDB" id="A0A6J5GZ90"/>
<proteinExistence type="predicted"/>
<organism evidence="2 3">
    <name type="scientific">Paraburkholderia caffeinitolerans</name>
    <dbReference type="NCBI Taxonomy" id="1723730"/>
    <lineage>
        <taxon>Bacteria</taxon>
        <taxon>Pseudomonadati</taxon>
        <taxon>Pseudomonadota</taxon>
        <taxon>Betaproteobacteria</taxon>
        <taxon>Burkholderiales</taxon>
        <taxon>Burkholderiaceae</taxon>
        <taxon>Paraburkholderia</taxon>
    </lineage>
</organism>
<gene>
    <name evidence="2" type="ORF">LMG28688_06596</name>
</gene>
<dbReference type="InterPro" id="IPR041049">
    <property type="entry name" value="DUF5615"/>
</dbReference>
<keyword evidence="3" id="KW-1185">Reference proteome</keyword>
<feature type="domain" description="DUF5615" evidence="1">
    <location>
        <begin position="4"/>
        <end position="63"/>
    </location>
</feature>
<evidence type="ECO:0000313" key="2">
    <source>
        <dbReference type="EMBL" id="CAB3807655.1"/>
    </source>
</evidence>
<dbReference type="RefSeq" id="WP_175198049.1">
    <property type="nucleotide sequence ID" value="NZ_CADIKL010000054.1"/>
</dbReference>
<evidence type="ECO:0000313" key="3">
    <source>
        <dbReference type="Proteomes" id="UP000494119"/>
    </source>
</evidence>
<dbReference type="Proteomes" id="UP000494119">
    <property type="component" value="Unassembled WGS sequence"/>
</dbReference>
<name>A0A6J5GZ90_9BURK</name>
<protein>
    <recommendedName>
        <fullName evidence="1">DUF5615 domain-containing protein</fullName>
    </recommendedName>
</protein>
<sequence length="150" mass="16506">MTLRFLFDECLWPGLVQIAREAGHPESTCVRDRGLSGMKDHELVRFAVEGDYTLVTHNAVDFRGPDGGPPGGLHARQAIHAGLVCLVSPHPMTPALQRELFDYVLEEVAMLDDLVNQALEAVEEESGEVRVDLYEIPVSDEARNPDPSGD</sequence>
<dbReference type="EMBL" id="CADIKL010000054">
    <property type="protein sequence ID" value="CAB3807655.1"/>
    <property type="molecule type" value="Genomic_DNA"/>
</dbReference>
<reference evidence="2 3" key="1">
    <citation type="submission" date="2020-04" db="EMBL/GenBank/DDBJ databases">
        <authorList>
            <person name="De Canck E."/>
        </authorList>
    </citation>
    <scope>NUCLEOTIDE SEQUENCE [LARGE SCALE GENOMIC DNA]</scope>
    <source>
        <strain evidence="2 3">LMG 28688</strain>
    </source>
</reference>
<evidence type="ECO:0000259" key="1">
    <source>
        <dbReference type="Pfam" id="PF18480"/>
    </source>
</evidence>
<dbReference type="Pfam" id="PF18480">
    <property type="entry name" value="DUF5615"/>
    <property type="match status" value="1"/>
</dbReference>
<accession>A0A6J5GZ90</accession>